<organism evidence="6">
    <name type="scientific">Ammonifex degensii</name>
    <dbReference type="NCBI Taxonomy" id="42838"/>
    <lineage>
        <taxon>Bacteria</taxon>
        <taxon>Bacillati</taxon>
        <taxon>Bacillota</taxon>
        <taxon>Clostridia</taxon>
        <taxon>Thermoanaerobacterales</taxon>
        <taxon>Thermoanaerobacteraceae</taxon>
        <taxon>Ammonifex</taxon>
    </lineage>
</organism>
<comment type="caution">
    <text evidence="6">The sequence shown here is derived from an EMBL/GenBank/DDBJ whole genome shotgun (WGS) entry which is preliminary data.</text>
</comment>
<dbReference type="Gene3D" id="3.30.70.1730">
    <property type="match status" value="1"/>
</dbReference>
<dbReference type="CDD" id="cd05797">
    <property type="entry name" value="Ribosomal_L10"/>
    <property type="match status" value="1"/>
</dbReference>
<evidence type="ECO:0000256" key="5">
    <source>
        <dbReference type="HAMAP-Rule" id="MF_00362"/>
    </source>
</evidence>
<dbReference type="Pfam" id="PF00466">
    <property type="entry name" value="Ribosomal_L10"/>
    <property type="match status" value="1"/>
</dbReference>
<dbReference type="InterPro" id="IPR043141">
    <property type="entry name" value="Ribosomal_uL10-like_sf"/>
</dbReference>
<gene>
    <name evidence="5" type="primary">rplJ</name>
    <name evidence="6" type="ORF">ENQ35_01015</name>
</gene>
<protein>
    <recommendedName>
        <fullName evidence="4 5">Large ribosomal subunit protein uL10</fullName>
    </recommendedName>
</protein>
<dbReference type="GO" id="GO:0006412">
    <property type="term" value="P:translation"/>
    <property type="evidence" value="ECO:0007669"/>
    <property type="project" value="UniProtKB-UniRule"/>
</dbReference>
<sequence>MPVRPEKEAVVEELTRRLKEARAVFVADYKGIPVAQLTELRRRVRNAGGNFKVSKNTLARIAARRAGVDNLIPLLEGQVALTFSFGDPTSTAKALNDFSREFKVLEIKGGILERRLLSGDEVKALAELPPFEVMIAKVIGGIRAPLYGLVGALSGPLRSLVYVLKAIEEKKMAS</sequence>
<evidence type="ECO:0000256" key="2">
    <source>
        <dbReference type="ARBA" id="ARBA00022980"/>
    </source>
</evidence>
<accession>A0A7C1F2S4</accession>
<dbReference type="GO" id="GO:0005840">
    <property type="term" value="C:ribosome"/>
    <property type="evidence" value="ECO:0007669"/>
    <property type="project" value="UniProtKB-KW"/>
</dbReference>
<keyword evidence="3 5" id="KW-0687">Ribonucleoprotein</keyword>
<reference evidence="6" key="1">
    <citation type="journal article" date="2020" name="mSystems">
        <title>Genome- and Community-Level Interaction Insights into Carbon Utilization and Element Cycling Functions of Hydrothermarchaeota in Hydrothermal Sediment.</title>
        <authorList>
            <person name="Zhou Z."/>
            <person name="Liu Y."/>
            <person name="Xu W."/>
            <person name="Pan J."/>
            <person name="Luo Z.H."/>
            <person name="Li M."/>
        </authorList>
    </citation>
    <scope>NUCLEOTIDE SEQUENCE [LARGE SCALE GENOMIC DNA]</scope>
    <source>
        <strain evidence="6">SpSt-301</strain>
    </source>
</reference>
<dbReference type="AlphaFoldDB" id="A0A7C1F2S4"/>
<dbReference type="HAMAP" id="MF_00362">
    <property type="entry name" value="Ribosomal_uL10"/>
    <property type="match status" value="1"/>
</dbReference>
<evidence type="ECO:0000256" key="3">
    <source>
        <dbReference type="ARBA" id="ARBA00023274"/>
    </source>
</evidence>
<dbReference type="InterPro" id="IPR022973">
    <property type="entry name" value="Ribosomal_uL10_bac"/>
</dbReference>
<proteinExistence type="inferred from homology"/>
<keyword evidence="5" id="KW-0694">RNA-binding</keyword>
<evidence type="ECO:0000313" key="6">
    <source>
        <dbReference type="EMBL" id="HDW51320.1"/>
    </source>
</evidence>
<dbReference type="InterPro" id="IPR001790">
    <property type="entry name" value="Ribosomal_uL10"/>
</dbReference>
<evidence type="ECO:0000256" key="1">
    <source>
        <dbReference type="ARBA" id="ARBA00008889"/>
    </source>
</evidence>
<evidence type="ECO:0000256" key="4">
    <source>
        <dbReference type="ARBA" id="ARBA00035202"/>
    </source>
</evidence>
<dbReference type="NCBIfam" id="NF000955">
    <property type="entry name" value="PRK00099.1-1"/>
    <property type="match status" value="1"/>
</dbReference>
<keyword evidence="5" id="KW-0699">rRNA-binding</keyword>
<dbReference type="GO" id="GO:1990904">
    <property type="term" value="C:ribonucleoprotein complex"/>
    <property type="evidence" value="ECO:0007669"/>
    <property type="project" value="UniProtKB-KW"/>
</dbReference>
<comment type="similarity">
    <text evidence="1 5">Belongs to the universal ribosomal protein uL10 family.</text>
</comment>
<comment type="subunit">
    <text evidence="5">Part of the ribosomal stalk of the 50S ribosomal subunit. The N-terminus interacts with L11 and the large rRNA to form the base of the stalk. The C-terminus forms an elongated spine to which L12 dimers bind in a sequential fashion forming a multimeric L10(L12)X complex.</text>
</comment>
<comment type="function">
    <text evidence="5">Forms part of the ribosomal stalk, playing a central role in the interaction of the ribosome with GTP-bound translation factors.</text>
</comment>
<dbReference type="PANTHER" id="PTHR11560">
    <property type="entry name" value="39S RIBOSOMAL PROTEIN L10, MITOCHONDRIAL"/>
    <property type="match status" value="1"/>
</dbReference>
<dbReference type="Gene3D" id="6.10.250.290">
    <property type="match status" value="1"/>
</dbReference>
<name>A0A7C1F2S4_9THEO</name>
<dbReference type="EMBL" id="DSMV01000069">
    <property type="protein sequence ID" value="HDW51320.1"/>
    <property type="molecule type" value="Genomic_DNA"/>
</dbReference>
<dbReference type="GO" id="GO:0070180">
    <property type="term" value="F:large ribosomal subunit rRNA binding"/>
    <property type="evidence" value="ECO:0007669"/>
    <property type="project" value="UniProtKB-UniRule"/>
</dbReference>
<dbReference type="InterPro" id="IPR047865">
    <property type="entry name" value="Ribosomal_uL10_bac_type"/>
</dbReference>
<dbReference type="SUPFAM" id="SSF160369">
    <property type="entry name" value="Ribosomal protein L10-like"/>
    <property type="match status" value="1"/>
</dbReference>
<keyword evidence="2 5" id="KW-0689">Ribosomal protein</keyword>